<accession>A0ABQ2UPB9</accession>
<sequence>MAEKIESRASAQLLHDPLGLCVDAFGAAVVLEQVRAASTADRSISRPLVRLRRCGDSACRPEPLGEFHVVASGRFQRAAKPRTRLASAVISGQAAAIFSSKVVSFARRFSGLVSSRRLA</sequence>
<proteinExistence type="predicted"/>
<evidence type="ECO:0000313" key="1">
    <source>
        <dbReference type="EMBL" id="GGU43365.1"/>
    </source>
</evidence>
<keyword evidence="2" id="KW-1185">Reference proteome</keyword>
<evidence type="ECO:0000313" key="2">
    <source>
        <dbReference type="Proteomes" id="UP000649573"/>
    </source>
</evidence>
<organism evidence="1 2">
    <name type="scientific">Lentzea flava</name>
    <dbReference type="NCBI Taxonomy" id="103732"/>
    <lineage>
        <taxon>Bacteria</taxon>
        <taxon>Bacillati</taxon>
        <taxon>Actinomycetota</taxon>
        <taxon>Actinomycetes</taxon>
        <taxon>Pseudonocardiales</taxon>
        <taxon>Pseudonocardiaceae</taxon>
        <taxon>Lentzea</taxon>
    </lineage>
</organism>
<dbReference type="Proteomes" id="UP000649573">
    <property type="component" value="Unassembled WGS sequence"/>
</dbReference>
<name>A0ABQ2UPB9_9PSEU</name>
<gene>
    <name evidence="1" type="ORF">GCM10010178_39830</name>
</gene>
<dbReference type="EMBL" id="BMRE01000016">
    <property type="protein sequence ID" value="GGU43365.1"/>
    <property type="molecule type" value="Genomic_DNA"/>
</dbReference>
<protein>
    <submittedName>
        <fullName evidence="1">Uncharacterized protein</fullName>
    </submittedName>
</protein>
<comment type="caution">
    <text evidence="1">The sequence shown here is derived from an EMBL/GenBank/DDBJ whole genome shotgun (WGS) entry which is preliminary data.</text>
</comment>
<reference evidence="2" key="1">
    <citation type="journal article" date="2019" name="Int. J. Syst. Evol. Microbiol.">
        <title>The Global Catalogue of Microorganisms (GCM) 10K type strain sequencing project: providing services to taxonomists for standard genome sequencing and annotation.</title>
        <authorList>
            <consortium name="The Broad Institute Genomics Platform"/>
            <consortium name="The Broad Institute Genome Sequencing Center for Infectious Disease"/>
            <person name="Wu L."/>
            <person name="Ma J."/>
        </authorList>
    </citation>
    <scope>NUCLEOTIDE SEQUENCE [LARGE SCALE GENOMIC DNA]</scope>
    <source>
        <strain evidence="2">JCM 3296</strain>
    </source>
</reference>